<dbReference type="NCBIfam" id="NF006826">
    <property type="entry name" value="PRK09347.1-3"/>
    <property type="match status" value="1"/>
</dbReference>
<dbReference type="GO" id="GO:0046656">
    <property type="term" value="P:folic acid biosynthetic process"/>
    <property type="evidence" value="ECO:0007669"/>
    <property type="project" value="UniProtKB-KW"/>
</dbReference>
<dbReference type="FunFam" id="3.30.1130.10:FF:000012">
    <property type="entry name" value="GTP cyclohydrolase 1"/>
    <property type="match status" value="1"/>
</dbReference>
<evidence type="ECO:0000256" key="5">
    <source>
        <dbReference type="ARBA" id="ARBA00022533"/>
    </source>
</evidence>
<gene>
    <name evidence="14" type="ORF">DM02DRAFT_519031</name>
</gene>
<dbReference type="PROSITE" id="PS00859">
    <property type="entry name" value="GTP_CYCLOHYDROL_1_1"/>
    <property type="match status" value="1"/>
</dbReference>
<dbReference type="GO" id="GO:0005525">
    <property type="term" value="F:GTP binding"/>
    <property type="evidence" value="ECO:0007669"/>
    <property type="project" value="UniProtKB-KW"/>
</dbReference>
<dbReference type="Gene3D" id="3.30.1130.10">
    <property type="match status" value="1"/>
</dbReference>
<dbReference type="GO" id="GO:0005737">
    <property type="term" value="C:cytoplasm"/>
    <property type="evidence" value="ECO:0007669"/>
    <property type="project" value="TreeGrafter"/>
</dbReference>
<feature type="compositionally biased region" description="Polar residues" evidence="12">
    <location>
        <begin position="14"/>
        <end position="24"/>
    </location>
</feature>
<feature type="region of interest" description="Disordered" evidence="12">
    <location>
        <begin position="102"/>
        <end position="137"/>
    </location>
</feature>
<keyword evidence="7 14" id="KW-0378">Hydrolase</keyword>
<organism evidence="14 15">
    <name type="scientific">Periconia macrospinosa</name>
    <dbReference type="NCBI Taxonomy" id="97972"/>
    <lineage>
        <taxon>Eukaryota</taxon>
        <taxon>Fungi</taxon>
        <taxon>Dikarya</taxon>
        <taxon>Ascomycota</taxon>
        <taxon>Pezizomycotina</taxon>
        <taxon>Dothideomycetes</taxon>
        <taxon>Pleosporomycetidae</taxon>
        <taxon>Pleosporales</taxon>
        <taxon>Massarineae</taxon>
        <taxon>Periconiaceae</taxon>
        <taxon>Periconia</taxon>
    </lineage>
</organism>
<dbReference type="EMBL" id="KZ805322">
    <property type="protein sequence ID" value="PVI04386.1"/>
    <property type="molecule type" value="Genomic_DNA"/>
</dbReference>
<comment type="similarity">
    <text evidence="2">Belongs to the GTP cyclohydrolase I family.</text>
</comment>
<feature type="domain" description="GTP cyclohydrolase I" evidence="13">
    <location>
        <begin position="149"/>
        <end position="324"/>
    </location>
</feature>
<dbReference type="Gene3D" id="1.10.286.10">
    <property type="match status" value="1"/>
</dbReference>
<evidence type="ECO:0000256" key="6">
    <source>
        <dbReference type="ARBA" id="ARBA00022741"/>
    </source>
</evidence>
<evidence type="ECO:0000256" key="11">
    <source>
        <dbReference type="ARBA" id="ARBA00055676"/>
    </source>
</evidence>
<evidence type="ECO:0000256" key="9">
    <source>
        <dbReference type="ARBA" id="ARBA00023134"/>
    </source>
</evidence>
<dbReference type="InterPro" id="IPR020602">
    <property type="entry name" value="GTP_CycHdrlase_I_dom"/>
</dbReference>
<dbReference type="GO" id="GO:0003934">
    <property type="term" value="F:GTP cyclohydrolase I activity"/>
    <property type="evidence" value="ECO:0007669"/>
    <property type="project" value="UniProtKB-EC"/>
</dbReference>
<feature type="region of interest" description="Disordered" evidence="12">
    <location>
        <begin position="1"/>
        <end position="36"/>
    </location>
</feature>
<dbReference type="InterPro" id="IPR018234">
    <property type="entry name" value="GTP_CycHdrlase_I_CS"/>
</dbReference>
<dbReference type="STRING" id="97972.A0A2V1E254"/>
<dbReference type="SUPFAM" id="SSF55620">
    <property type="entry name" value="Tetrahydrobiopterin biosynthesis enzymes-like"/>
    <property type="match status" value="1"/>
</dbReference>
<sequence>MDSPPFRPKAIPSHITNGPSSPLRLNQEDRDRKERDNLYAAIETSNRGRQIVDFDGPNGYFPKSSTSADMDNKVGGKDVHGIINGEIDVEGYNQDTAAKTPLSTSRAHSPYTQHPTIDFDGLSWPSKGTRARKEATSEEKDERLAKLSGAVRTILECIGEDPDREGLRDTPDRYAKALLFFTKGYEENLREIVNGAVFHEDHDELVIVKDIEIYSLCEHHLVPFTGKMHIGYIPNRRVIGLSKLARIAEMFSRRLQVQERLTKQVALALSEMLQPQGVAVVVESSHFCMVMRGVQKTGATTTTSCMLGRMRSTARTREEFLNLINRK</sequence>
<comment type="function">
    <text evidence="11">GTP cyclohydrolase 1 is the first enzyme in the biosynthetic pathway leading to folic acid.</text>
</comment>
<dbReference type="Proteomes" id="UP000244855">
    <property type="component" value="Unassembled WGS sequence"/>
</dbReference>
<dbReference type="AlphaFoldDB" id="A0A2V1E254"/>
<evidence type="ECO:0000256" key="2">
    <source>
        <dbReference type="ARBA" id="ARBA00008085"/>
    </source>
</evidence>
<evidence type="ECO:0000256" key="3">
    <source>
        <dbReference type="ARBA" id="ARBA00012715"/>
    </source>
</evidence>
<evidence type="ECO:0000256" key="10">
    <source>
        <dbReference type="ARBA" id="ARBA00030854"/>
    </source>
</evidence>
<dbReference type="CDD" id="cd00642">
    <property type="entry name" value="GTP_cyclohydro1"/>
    <property type="match status" value="1"/>
</dbReference>
<evidence type="ECO:0000256" key="7">
    <source>
        <dbReference type="ARBA" id="ARBA00022801"/>
    </source>
</evidence>
<dbReference type="EC" id="3.5.4.16" evidence="3"/>
<dbReference type="GO" id="GO:0046654">
    <property type="term" value="P:tetrahydrofolate biosynthetic process"/>
    <property type="evidence" value="ECO:0007669"/>
    <property type="project" value="InterPro"/>
</dbReference>
<dbReference type="HAMAP" id="MF_00223">
    <property type="entry name" value="FolE"/>
    <property type="match status" value="1"/>
</dbReference>
<keyword evidence="6" id="KW-0547">Nucleotide-binding</keyword>
<protein>
    <recommendedName>
        <fullName evidence="4">GTP cyclohydrolase 1</fullName>
        <ecNumber evidence="3">3.5.4.16</ecNumber>
    </recommendedName>
    <alternativeName>
        <fullName evidence="10">GTP cyclohydrolase I</fullName>
    </alternativeName>
</protein>
<dbReference type="PANTHER" id="PTHR11109:SF7">
    <property type="entry name" value="GTP CYCLOHYDROLASE 1"/>
    <property type="match status" value="1"/>
</dbReference>
<keyword evidence="8" id="KW-0289">Folate biosynthesis</keyword>
<evidence type="ECO:0000259" key="13">
    <source>
        <dbReference type="Pfam" id="PF01227"/>
    </source>
</evidence>
<keyword evidence="5" id="KW-0021">Allosteric enzyme</keyword>
<dbReference type="GO" id="GO:0006729">
    <property type="term" value="P:tetrahydrobiopterin biosynthetic process"/>
    <property type="evidence" value="ECO:0007669"/>
    <property type="project" value="TreeGrafter"/>
</dbReference>
<dbReference type="InterPro" id="IPR001474">
    <property type="entry name" value="GTP_CycHdrlase_I"/>
</dbReference>
<name>A0A2V1E254_9PLEO</name>
<evidence type="ECO:0000256" key="8">
    <source>
        <dbReference type="ARBA" id="ARBA00022909"/>
    </source>
</evidence>
<comment type="pathway">
    <text evidence="1">Cofactor biosynthesis; 7,8-dihydroneopterin triphosphate biosynthesis; 7,8-dihydroneopterin triphosphate from GTP: step 1/1.</text>
</comment>
<dbReference type="NCBIfam" id="TIGR00063">
    <property type="entry name" value="folE"/>
    <property type="match status" value="1"/>
</dbReference>
<keyword evidence="9" id="KW-0342">GTP-binding</keyword>
<evidence type="ECO:0000256" key="12">
    <source>
        <dbReference type="SAM" id="MobiDB-lite"/>
    </source>
</evidence>
<accession>A0A2V1E254</accession>
<feature type="compositionally biased region" description="Polar residues" evidence="12">
    <location>
        <begin position="102"/>
        <end position="115"/>
    </location>
</feature>
<dbReference type="PROSITE" id="PS00860">
    <property type="entry name" value="GTP_CYCLOHYDROL_1_2"/>
    <property type="match status" value="1"/>
</dbReference>
<reference evidence="14 15" key="1">
    <citation type="journal article" date="2018" name="Sci. Rep.">
        <title>Comparative genomics provides insights into the lifestyle and reveals functional heterogeneity of dark septate endophytic fungi.</title>
        <authorList>
            <person name="Knapp D.G."/>
            <person name="Nemeth J.B."/>
            <person name="Barry K."/>
            <person name="Hainaut M."/>
            <person name="Henrissat B."/>
            <person name="Johnson J."/>
            <person name="Kuo A."/>
            <person name="Lim J.H.P."/>
            <person name="Lipzen A."/>
            <person name="Nolan M."/>
            <person name="Ohm R.A."/>
            <person name="Tamas L."/>
            <person name="Grigoriev I.V."/>
            <person name="Spatafora J.W."/>
            <person name="Nagy L.G."/>
            <person name="Kovacs G.M."/>
        </authorList>
    </citation>
    <scope>NUCLEOTIDE SEQUENCE [LARGE SCALE GENOMIC DNA]</scope>
    <source>
        <strain evidence="14 15">DSE2036</strain>
    </source>
</reference>
<dbReference type="InterPro" id="IPR043134">
    <property type="entry name" value="GTP-CH-I_N"/>
</dbReference>
<proteinExistence type="inferred from homology"/>
<dbReference type="FunFam" id="1.10.286.10:FF:000003">
    <property type="entry name" value="GTP cyclohydrolase 1"/>
    <property type="match status" value="1"/>
</dbReference>
<evidence type="ECO:0000256" key="1">
    <source>
        <dbReference type="ARBA" id="ARBA00005080"/>
    </source>
</evidence>
<evidence type="ECO:0000313" key="15">
    <source>
        <dbReference type="Proteomes" id="UP000244855"/>
    </source>
</evidence>
<dbReference type="OrthoDB" id="4966at2759"/>
<dbReference type="InterPro" id="IPR043133">
    <property type="entry name" value="GTP-CH-I_C/QueF"/>
</dbReference>
<dbReference type="UniPathway" id="UPA00848">
    <property type="reaction ID" value="UER00151"/>
</dbReference>
<feature type="compositionally biased region" description="Basic and acidic residues" evidence="12">
    <location>
        <begin position="26"/>
        <end position="36"/>
    </location>
</feature>
<dbReference type="Pfam" id="PF01227">
    <property type="entry name" value="GTP_cyclohydroI"/>
    <property type="match status" value="1"/>
</dbReference>
<keyword evidence="15" id="KW-1185">Reference proteome</keyword>
<dbReference type="PANTHER" id="PTHR11109">
    <property type="entry name" value="GTP CYCLOHYDROLASE I"/>
    <property type="match status" value="1"/>
</dbReference>
<evidence type="ECO:0000313" key="14">
    <source>
        <dbReference type="EMBL" id="PVI04386.1"/>
    </source>
</evidence>
<dbReference type="GO" id="GO:0008270">
    <property type="term" value="F:zinc ion binding"/>
    <property type="evidence" value="ECO:0007669"/>
    <property type="project" value="TreeGrafter"/>
</dbReference>
<dbReference type="NCBIfam" id="NF006825">
    <property type="entry name" value="PRK09347.1-2"/>
    <property type="match status" value="1"/>
</dbReference>
<evidence type="ECO:0000256" key="4">
    <source>
        <dbReference type="ARBA" id="ARBA00017272"/>
    </source>
</evidence>